<dbReference type="AlphaFoldDB" id="A0A8S3WB99"/>
<comment type="caution">
    <text evidence="2">The sequence shown here is derived from an EMBL/GenBank/DDBJ whole genome shotgun (WGS) entry which is preliminary data.</text>
</comment>
<dbReference type="Proteomes" id="UP000691718">
    <property type="component" value="Unassembled WGS sequence"/>
</dbReference>
<sequence length="410" mass="46747">MQSKDNNSNNNPRYQDNLNTALIVEKSPSGRIKVLSNDRVILKRTESGRLLPFKLPDGPAFNEELSENVPRSSVYDVQGKISIPPSTIEHEMVHEPSRSIDEANFLLESAPPRPPANDVSFADILPTDLTEALAIDSGSEESDVEEYTEETIRQILESNDDDIEEEEFPPALTDGVSWSSDFQTFTGVQEFYSEQPGPTITLTDPFELFSSVWDQNIMDLIVREMNEYAWQTIGRLSEVGLKPESRLNDWVEVTVEELYKFFSIMIYMGLCHRGRIDEYWTTDTVTLTRFLKEQCGTDVLGTLNRRRKDTPPDIKALVERRIKKDEIVARHCSKITVLSWKDVKLVSMISTYHNADTAPGQRAGVACNKPLVVHSYNKYMGGVDLKDQKLSMYLLERKRGLKWYVGSEDY</sequence>
<accession>A0A8S3WB99</accession>
<proteinExistence type="predicted"/>
<evidence type="ECO:0000313" key="3">
    <source>
        <dbReference type="Proteomes" id="UP000691718"/>
    </source>
</evidence>
<name>A0A8S3WB99_PARAO</name>
<evidence type="ECO:0000259" key="1">
    <source>
        <dbReference type="Pfam" id="PF13843"/>
    </source>
</evidence>
<feature type="domain" description="PiggyBac transposable element-derived protein" evidence="1">
    <location>
        <begin position="204"/>
        <end position="286"/>
    </location>
</feature>
<protein>
    <submittedName>
        <fullName evidence="2">(apollo) hypothetical protein</fullName>
    </submittedName>
</protein>
<dbReference type="PANTHER" id="PTHR46599:SF3">
    <property type="entry name" value="PIGGYBAC TRANSPOSABLE ELEMENT-DERIVED PROTEIN 4"/>
    <property type="match status" value="1"/>
</dbReference>
<organism evidence="2 3">
    <name type="scientific">Parnassius apollo</name>
    <name type="common">Apollo butterfly</name>
    <name type="synonym">Papilio apollo</name>
    <dbReference type="NCBI Taxonomy" id="110799"/>
    <lineage>
        <taxon>Eukaryota</taxon>
        <taxon>Metazoa</taxon>
        <taxon>Ecdysozoa</taxon>
        <taxon>Arthropoda</taxon>
        <taxon>Hexapoda</taxon>
        <taxon>Insecta</taxon>
        <taxon>Pterygota</taxon>
        <taxon>Neoptera</taxon>
        <taxon>Endopterygota</taxon>
        <taxon>Lepidoptera</taxon>
        <taxon>Glossata</taxon>
        <taxon>Ditrysia</taxon>
        <taxon>Papilionoidea</taxon>
        <taxon>Papilionidae</taxon>
        <taxon>Parnassiinae</taxon>
        <taxon>Parnassini</taxon>
        <taxon>Parnassius</taxon>
        <taxon>Parnassius</taxon>
    </lineage>
</organism>
<reference evidence="2" key="1">
    <citation type="submission" date="2021-04" db="EMBL/GenBank/DDBJ databases">
        <authorList>
            <person name="Tunstrom K."/>
        </authorList>
    </citation>
    <scope>NUCLEOTIDE SEQUENCE</scope>
</reference>
<gene>
    <name evidence="2" type="ORF">PAPOLLO_LOCUS3990</name>
</gene>
<dbReference type="EMBL" id="CAJQZP010000220">
    <property type="protein sequence ID" value="CAG4949339.1"/>
    <property type="molecule type" value="Genomic_DNA"/>
</dbReference>
<keyword evidence="3" id="KW-1185">Reference proteome</keyword>
<evidence type="ECO:0000313" key="2">
    <source>
        <dbReference type="EMBL" id="CAG4949339.1"/>
    </source>
</evidence>
<dbReference type="InterPro" id="IPR029526">
    <property type="entry name" value="PGBD"/>
</dbReference>
<dbReference type="Pfam" id="PF13843">
    <property type="entry name" value="DDE_Tnp_1_7"/>
    <property type="match status" value="1"/>
</dbReference>
<dbReference type="OrthoDB" id="75807at2759"/>
<dbReference type="PANTHER" id="PTHR46599">
    <property type="entry name" value="PIGGYBAC TRANSPOSABLE ELEMENT-DERIVED PROTEIN 4"/>
    <property type="match status" value="1"/>
</dbReference>